<reference evidence="2 3" key="1">
    <citation type="submission" date="2020-08" db="EMBL/GenBank/DDBJ databases">
        <title>Genomic Encyclopedia of Type Strains, Phase IV (KMG-IV): sequencing the most valuable type-strain genomes for metagenomic binning, comparative biology and taxonomic classification.</title>
        <authorList>
            <person name="Goeker M."/>
        </authorList>
    </citation>
    <scope>NUCLEOTIDE SEQUENCE [LARGE SCALE GENOMIC DNA]</scope>
    <source>
        <strain evidence="2 3">DSM 26736</strain>
    </source>
</reference>
<keyword evidence="2" id="KW-0808">Transferase</keyword>
<evidence type="ECO:0000259" key="1">
    <source>
        <dbReference type="Pfam" id="PF13847"/>
    </source>
</evidence>
<dbReference type="InterPro" id="IPR029063">
    <property type="entry name" value="SAM-dependent_MTases_sf"/>
</dbReference>
<dbReference type="EMBL" id="JACIJF010000001">
    <property type="protein sequence ID" value="MBB5709166.1"/>
    <property type="molecule type" value="Genomic_DNA"/>
</dbReference>
<dbReference type="InterPro" id="IPR025714">
    <property type="entry name" value="Methyltranfer_dom"/>
</dbReference>
<proteinExistence type="predicted"/>
<dbReference type="PANTHER" id="PTHR43861">
    <property type="entry name" value="TRANS-ACONITATE 2-METHYLTRANSFERASE-RELATED"/>
    <property type="match status" value="1"/>
</dbReference>
<comment type="caution">
    <text evidence="2">The sequence shown here is derived from an EMBL/GenBank/DDBJ whole genome shotgun (WGS) entry which is preliminary data.</text>
</comment>
<feature type="domain" description="Methyltransferase" evidence="1">
    <location>
        <begin position="46"/>
        <end position="146"/>
    </location>
</feature>
<dbReference type="RefSeq" id="WP_184083637.1">
    <property type="nucleotide sequence ID" value="NZ_JACIJF010000001.1"/>
</dbReference>
<dbReference type="CDD" id="cd02440">
    <property type="entry name" value="AdoMet_MTases"/>
    <property type="match status" value="1"/>
</dbReference>
<dbReference type="AlphaFoldDB" id="A0A840YJQ2"/>
<dbReference type="GO" id="GO:0032259">
    <property type="term" value="P:methylation"/>
    <property type="evidence" value="ECO:0007669"/>
    <property type="project" value="UniProtKB-KW"/>
</dbReference>
<protein>
    <submittedName>
        <fullName evidence="2">SAM-dependent methyltransferase</fullName>
    </submittedName>
</protein>
<dbReference type="Proteomes" id="UP000527143">
    <property type="component" value="Unassembled WGS sequence"/>
</dbReference>
<keyword evidence="2" id="KW-0489">Methyltransferase</keyword>
<name>A0A840YJQ2_9SPHN</name>
<dbReference type="SUPFAM" id="SSF53335">
    <property type="entry name" value="S-adenosyl-L-methionine-dependent methyltransferases"/>
    <property type="match status" value="1"/>
</dbReference>
<organism evidence="2 3">
    <name type="scientific">Sphingomonas xinjiangensis</name>
    <dbReference type="NCBI Taxonomy" id="643568"/>
    <lineage>
        <taxon>Bacteria</taxon>
        <taxon>Pseudomonadati</taxon>
        <taxon>Pseudomonadota</taxon>
        <taxon>Alphaproteobacteria</taxon>
        <taxon>Sphingomonadales</taxon>
        <taxon>Sphingomonadaceae</taxon>
        <taxon>Sphingomonas</taxon>
    </lineage>
</organism>
<dbReference type="Pfam" id="PF13847">
    <property type="entry name" value="Methyltransf_31"/>
    <property type="match status" value="1"/>
</dbReference>
<dbReference type="GO" id="GO:0008168">
    <property type="term" value="F:methyltransferase activity"/>
    <property type="evidence" value="ECO:0007669"/>
    <property type="project" value="UniProtKB-KW"/>
</dbReference>
<sequence length="276" mass="28453">MTKAFDWTGRVGDVWAAEWQRTDRSLAGVGAALNAAILAAAPERGSAIDIGCGAGSTSLALAAIRPALSINGIDLSPALVGVARERGAGVANLQFDIADAQSLGGRRADLLFSRHGVMFFADPVAGFAALREAAAPGAALVFSCFRPRADNAWTRVVDAAVGNDPAPVTGYAPGPYGLADPDFTRDVLRRAGWTRAAPHSVDFRYVAGAGADPVDDALSFLSRIGSAARTLADAAPERRAALCASLRNALTQHVRDGAVAFDAGAWIWTATAGEPA</sequence>
<dbReference type="PANTHER" id="PTHR43861:SF1">
    <property type="entry name" value="TRANS-ACONITATE 2-METHYLTRANSFERASE"/>
    <property type="match status" value="1"/>
</dbReference>
<keyword evidence="3" id="KW-1185">Reference proteome</keyword>
<evidence type="ECO:0000313" key="3">
    <source>
        <dbReference type="Proteomes" id="UP000527143"/>
    </source>
</evidence>
<evidence type="ECO:0000313" key="2">
    <source>
        <dbReference type="EMBL" id="MBB5709166.1"/>
    </source>
</evidence>
<accession>A0A840YJQ2</accession>
<dbReference type="Gene3D" id="3.40.50.150">
    <property type="entry name" value="Vaccinia Virus protein VP39"/>
    <property type="match status" value="1"/>
</dbReference>
<gene>
    <name evidence="2" type="ORF">FHT02_000372</name>
</gene>